<feature type="region of interest" description="Disordered" evidence="1">
    <location>
        <begin position="1"/>
        <end position="20"/>
    </location>
</feature>
<dbReference type="AlphaFoldDB" id="A0A4V3QZN2"/>
<comment type="caution">
    <text evidence="3">The sequence shown here is derived from an EMBL/GenBank/DDBJ whole genome shotgun (WGS) entry which is preliminary data.</text>
</comment>
<evidence type="ECO:0000256" key="1">
    <source>
        <dbReference type="SAM" id="MobiDB-lite"/>
    </source>
</evidence>
<gene>
    <name evidence="3" type="ORF">E5A73_05460</name>
</gene>
<dbReference type="InterPro" id="IPR012373">
    <property type="entry name" value="Ferrdict_sens_TM"/>
</dbReference>
<reference evidence="3 4" key="1">
    <citation type="submission" date="2019-04" db="EMBL/GenBank/DDBJ databases">
        <title>Sphingomonas psychrotolerans sp. nov., isolated from soil in the Tianshan Mountains, Xinjiang, China.</title>
        <authorList>
            <person name="Luo Y."/>
            <person name="Sheng H."/>
        </authorList>
    </citation>
    <scope>NUCLEOTIDE SEQUENCE [LARGE SCALE GENOMIC DNA]</scope>
    <source>
        <strain evidence="3 4">ZFGT-11</strain>
    </source>
</reference>
<sequence>MVSPADAAETQHDDRRQQARAEAALWVARGSASDVAASPGLDAWLGSDPLRAEALGRTLGVWDELGQVLPDWKRDGPVVAPPAPARRRVMAMAGLACALLVCVLGLNHYWSPTIYRTGIGEQRALVLADGSHVTLNTGSELQVYRQGSERRSKLVSGEAMFDVAHDPEHPFIVEAAGRYVRALGTSFIVRSDAQRLDVTLLTGSVDIGSIADAATTRPVRLTPGERYRRSGTGAPSLDRPKLDMVTAWRNGELVLDETPLPEAVAEMNRYSSRPIVLQGAELARLRLSGVFQTSDSVSFATTVGAIYGVRVVDGPRDLRIVAKGAQPR</sequence>
<dbReference type="PANTHER" id="PTHR30273:SF2">
    <property type="entry name" value="PROTEIN FECR"/>
    <property type="match status" value="1"/>
</dbReference>
<dbReference type="PIRSF" id="PIRSF018266">
    <property type="entry name" value="FecR"/>
    <property type="match status" value="1"/>
</dbReference>
<dbReference type="EMBL" id="SRXT01000002">
    <property type="protein sequence ID" value="TGX54892.1"/>
    <property type="molecule type" value="Genomic_DNA"/>
</dbReference>
<feature type="compositionally biased region" description="Basic and acidic residues" evidence="1">
    <location>
        <begin position="9"/>
        <end position="19"/>
    </location>
</feature>
<dbReference type="PANTHER" id="PTHR30273">
    <property type="entry name" value="PERIPLASMIC SIGNAL SENSOR AND SIGMA FACTOR ACTIVATOR FECR-RELATED"/>
    <property type="match status" value="1"/>
</dbReference>
<evidence type="ECO:0000313" key="4">
    <source>
        <dbReference type="Proteomes" id="UP000306147"/>
    </source>
</evidence>
<dbReference type="Gene3D" id="2.60.120.1440">
    <property type="match status" value="1"/>
</dbReference>
<feature type="domain" description="FecR protein" evidence="2">
    <location>
        <begin position="115"/>
        <end position="205"/>
    </location>
</feature>
<dbReference type="Proteomes" id="UP000306147">
    <property type="component" value="Unassembled WGS sequence"/>
</dbReference>
<evidence type="ECO:0000259" key="2">
    <source>
        <dbReference type="Pfam" id="PF04773"/>
    </source>
</evidence>
<dbReference type="OrthoDB" id="7462608at2"/>
<organism evidence="3 4">
    <name type="scientific">Sphingomonas gei</name>
    <dbReference type="NCBI Taxonomy" id="1395960"/>
    <lineage>
        <taxon>Bacteria</taxon>
        <taxon>Pseudomonadati</taxon>
        <taxon>Pseudomonadota</taxon>
        <taxon>Alphaproteobacteria</taxon>
        <taxon>Sphingomonadales</taxon>
        <taxon>Sphingomonadaceae</taxon>
        <taxon>Sphingomonas</taxon>
    </lineage>
</organism>
<evidence type="ECO:0000313" key="3">
    <source>
        <dbReference type="EMBL" id="TGX54892.1"/>
    </source>
</evidence>
<dbReference type="Gene3D" id="3.55.50.30">
    <property type="match status" value="1"/>
</dbReference>
<dbReference type="Pfam" id="PF04773">
    <property type="entry name" value="FecR"/>
    <property type="match status" value="1"/>
</dbReference>
<dbReference type="GO" id="GO:0016989">
    <property type="term" value="F:sigma factor antagonist activity"/>
    <property type="evidence" value="ECO:0007669"/>
    <property type="project" value="TreeGrafter"/>
</dbReference>
<name>A0A4V3QZN2_9SPHN</name>
<accession>A0A4V3QZN2</accession>
<proteinExistence type="predicted"/>
<dbReference type="InterPro" id="IPR006860">
    <property type="entry name" value="FecR"/>
</dbReference>
<keyword evidence="4" id="KW-1185">Reference proteome</keyword>
<protein>
    <submittedName>
        <fullName evidence="3">Iron dicitrate transport regulator FecR</fullName>
    </submittedName>
</protein>